<name>A0A420HX23_9PEZI</name>
<evidence type="ECO:0000313" key="1">
    <source>
        <dbReference type="EMBL" id="RKF61995.1"/>
    </source>
</evidence>
<protein>
    <submittedName>
        <fullName evidence="1">Uncharacterized protein</fullName>
    </submittedName>
</protein>
<keyword evidence="2" id="KW-1185">Reference proteome</keyword>
<sequence length="69" mass="7725">MPLGYNAHAYDVKAIGTIAGLRTICPHFIACGWLTQTSSSRVLEVQRLHEAWYRRDRTIGTSIGPVIVR</sequence>
<comment type="caution">
    <text evidence="1">The sequence shown here is derived from an EMBL/GenBank/DDBJ whole genome shotgun (WGS) entry which is preliminary data.</text>
</comment>
<gene>
    <name evidence="1" type="ORF">GcM3_151014</name>
</gene>
<dbReference type="EMBL" id="MCBQ01015126">
    <property type="protein sequence ID" value="RKF61995.1"/>
    <property type="molecule type" value="Genomic_DNA"/>
</dbReference>
<accession>A0A420HX23</accession>
<proteinExistence type="predicted"/>
<evidence type="ECO:0000313" key="2">
    <source>
        <dbReference type="Proteomes" id="UP000283383"/>
    </source>
</evidence>
<reference evidence="1 2" key="1">
    <citation type="journal article" date="2018" name="BMC Genomics">
        <title>Comparative genome analyses reveal sequence features reflecting distinct modes of host-adaptation between dicot and monocot powdery mildew.</title>
        <authorList>
            <person name="Wu Y."/>
            <person name="Ma X."/>
            <person name="Pan Z."/>
            <person name="Kale S.D."/>
            <person name="Song Y."/>
            <person name="King H."/>
            <person name="Zhang Q."/>
            <person name="Presley C."/>
            <person name="Deng X."/>
            <person name="Wei C.I."/>
            <person name="Xiao S."/>
        </authorList>
    </citation>
    <scope>NUCLEOTIDE SEQUENCE [LARGE SCALE GENOMIC DNA]</scope>
    <source>
        <strain evidence="1">UMSG3</strain>
    </source>
</reference>
<dbReference type="AlphaFoldDB" id="A0A420HX23"/>
<dbReference type="Proteomes" id="UP000283383">
    <property type="component" value="Unassembled WGS sequence"/>
</dbReference>
<organism evidence="1 2">
    <name type="scientific">Golovinomyces cichoracearum</name>
    <dbReference type="NCBI Taxonomy" id="62708"/>
    <lineage>
        <taxon>Eukaryota</taxon>
        <taxon>Fungi</taxon>
        <taxon>Dikarya</taxon>
        <taxon>Ascomycota</taxon>
        <taxon>Pezizomycotina</taxon>
        <taxon>Leotiomycetes</taxon>
        <taxon>Erysiphales</taxon>
        <taxon>Erysiphaceae</taxon>
        <taxon>Golovinomyces</taxon>
    </lineage>
</organism>